<dbReference type="InterPro" id="IPR003395">
    <property type="entry name" value="RecF/RecN/SMC_N"/>
</dbReference>
<dbReference type="InterPro" id="IPR036277">
    <property type="entry name" value="SMC_hinge_sf"/>
</dbReference>
<dbReference type="HAMAP" id="MF_01894">
    <property type="entry name" value="Smc_prok"/>
    <property type="match status" value="1"/>
</dbReference>
<evidence type="ECO:0000256" key="6">
    <source>
        <dbReference type="ARBA" id="ARBA00023125"/>
    </source>
</evidence>
<dbReference type="GO" id="GO:0005737">
    <property type="term" value="C:cytoplasm"/>
    <property type="evidence" value="ECO:0007669"/>
    <property type="project" value="UniProtKB-SubCell"/>
</dbReference>
<sequence length="1185" mass="131099">MRLKELEIQGFKSFPDRTKITIGNGITGVVGPNGSGKSNISDSIRWVLGETSSKQLRGSGKMEDVIFGGTQTRGAMGYASVALTIDNSDHGLDMDAEEVTIGRRYYRSGESEYSINGQNVRLKDVYELLLDTGLGRDGYAIVGQGRIAEIVGAKSGERREIFEEASGIAKYRYRKNEAERRLAAAEGNLERLRDILGELEKRVGPLKRDSEKAQQFLELSASRKSLEVTLWVDAIRRANESLRDQQRKYEAAQADYERLSRQLDEFDAKNNALREQAQGYMLQVEQANADIRAITEENAGSESQVAVLKNESEHSRFRIDEATSELERAGQGRQSIEREAEEHRAAIEKLQTGLAQLDARIAELRENLRTLEEKAAASGQRRDIIDAAMARLQDTATSAKVRIAAAQTAAEAAAARRAEAQRQAEETQANADNAEAEKARATRRLQEAEEAVTRNDNIKAGLKLKLESRRRQQAEAADALQQADRARSNATQRIHILEELERNMDGYQQSVKSVMRAAGGRRLRGIIGPVAGILTVQKGYEVAIETALGFALQNIVVEDQGCARAAIAFLKEERAGRATFLPLDTVQGSRFTGRLTGTAEVAADLVTTDPKYQHIIDNLLGRIIVVEDLTEASAVARNLGYRNRIVTLDGQVINAGGSFTGGSTARSVGVFSRKQELEELRSKLKKLDEKHGEAEKELAARKAEVDNLSAQLSGAEAEGMTAASERLRASLDLDRLNTAVAQYGETLRTLQAEVETQQQARAASEAEYAAAETERRKAEEELEQYTAELAQLGESAGSLSAEREAITEELSQKQMQRLADEKDIGLHEASLESLQSRTGETEARVRELQSAIQAAKAQIEANQLKIAEIERARGENQQKIAAAEEVIRNANAARMETEAASAKLAQENRVLTDERERMSGEMARLAERRTAAENELNDTNTKLWEEYQLTDTEAKALCVPFESLTELRRQVAETRSKIRALGNVNVGAIDEYKEVKERYDFLKAQVTDVEKAKAELTRMIAELCSEMEELFTTSFKEINRHFGHIFRELFGGGHAKLYLSDESNVLESGIEIEVSPPGKVIKNLSALSGGEQALVAISIYFAILNVNPAPFCILDEIEAALDDVNVNRYAQYLRRMTEHTQFIVITHRRGTMEAADVLYGVTMQEDGVSKILRLDLENVSADLIS</sequence>
<comment type="caution">
    <text evidence="10">The sequence shown here is derived from an EMBL/GenBank/DDBJ whole genome shotgun (WGS) entry which is preliminary data.</text>
</comment>
<evidence type="ECO:0000256" key="3">
    <source>
        <dbReference type="ARBA" id="ARBA00022741"/>
    </source>
</evidence>
<comment type="similarity">
    <text evidence="7">Belongs to the SMC family.</text>
</comment>
<dbReference type="Gene3D" id="1.10.287.1490">
    <property type="match status" value="2"/>
</dbReference>
<evidence type="ECO:0000259" key="9">
    <source>
        <dbReference type="SMART" id="SM00968"/>
    </source>
</evidence>
<dbReference type="SUPFAM" id="SSF52540">
    <property type="entry name" value="P-loop containing nucleoside triphosphate hydrolases"/>
    <property type="match status" value="1"/>
</dbReference>
<dbReference type="InterPro" id="IPR011890">
    <property type="entry name" value="SMC_prok"/>
</dbReference>
<dbReference type="InterPro" id="IPR010935">
    <property type="entry name" value="SMC_hinge"/>
</dbReference>
<dbReference type="CDD" id="cd03278">
    <property type="entry name" value="ABC_SMC_barmotin"/>
    <property type="match status" value="1"/>
</dbReference>
<dbReference type="GO" id="GO:0007062">
    <property type="term" value="P:sister chromatid cohesion"/>
    <property type="evidence" value="ECO:0007669"/>
    <property type="project" value="InterPro"/>
</dbReference>
<dbReference type="EMBL" id="DYVE01000327">
    <property type="protein sequence ID" value="HJG29508.1"/>
    <property type="molecule type" value="Genomic_DNA"/>
</dbReference>
<evidence type="ECO:0000313" key="10">
    <source>
        <dbReference type="EMBL" id="HJG29508.1"/>
    </source>
</evidence>
<gene>
    <name evidence="7 10" type="primary">smc</name>
    <name evidence="10" type="ORF">K8V20_12790</name>
</gene>
<dbReference type="Gene3D" id="1.20.1060.20">
    <property type="match status" value="1"/>
</dbReference>
<dbReference type="SUPFAM" id="SSF57997">
    <property type="entry name" value="Tropomyosin"/>
    <property type="match status" value="1"/>
</dbReference>
<feature type="domain" description="SMC hinge" evidence="9">
    <location>
        <begin position="524"/>
        <end position="636"/>
    </location>
</feature>
<dbReference type="GO" id="GO:0007059">
    <property type="term" value="P:chromosome segregation"/>
    <property type="evidence" value="ECO:0007669"/>
    <property type="project" value="UniProtKB-UniRule"/>
</dbReference>
<dbReference type="GO" id="GO:0016887">
    <property type="term" value="F:ATP hydrolysis activity"/>
    <property type="evidence" value="ECO:0007669"/>
    <property type="project" value="InterPro"/>
</dbReference>
<evidence type="ECO:0000313" key="11">
    <source>
        <dbReference type="Proteomes" id="UP000782880"/>
    </source>
</evidence>
<feature type="region of interest" description="Disordered" evidence="8">
    <location>
        <begin position="417"/>
        <end position="439"/>
    </location>
</feature>
<dbReference type="SUPFAM" id="SSF75553">
    <property type="entry name" value="Smc hinge domain"/>
    <property type="match status" value="1"/>
</dbReference>
<reference evidence="10" key="2">
    <citation type="submission" date="2021-09" db="EMBL/GenBank/DDBJ databases">
        <authorList>
            <person name="Gilroy R."/>
        </authorList>
    </citation>
    <scope>NUCLEOTIDE SEQUENCE</scope>
    <source>
        <strain evidence="10">ChiBcec21-2208</strain>
    </source>
</reference>
<accession>A0A921IMV6</accession>
<dbReference type="PANTHER" id="PTHR43977">
    <property type="entry name" value="STRUCTURAL MAINTENANCE OF CHROMOSOMES PROTEIN 3"/>
    <property type="match status" value="1"/>
</dbReference>
<dbReference type="GO" id="GO:0003677">
    <property type="term" value="F:DNA binding"/>
    <property type="evidence" value="ECO:0007669"/>
    <property type="project" value="UniProtKB-UniRule"/>
</dbReference>
<evidence type="ECO:0000256" key="4">
    <source>
        <dbReference type="ARBA" id="ARBA00022840"/>
    </source>
</evidence>
<dbReference type="FunFam" id="3.40.50.300:FF:000901">
    <property type="entry name" value="Chromosome partition protein Smc"/>
    <property type="match status" value="1"/>
</dbReference>
<comment type="subcellular location">
    <subcellularLocation>
        <location evidence="1 7">Cytoplasm</location>
    </subcellularLocation>
</comment>
<comment type="function">
    <text evidence="7">Required for chromosome condensation and partitioning.</text>
</comment>
<keyword evidence="5 7" id="KW-0175">Coiled coil</keyword>
<dbReference type="Proteomes" id="UP000782880">
    <property type="component" value="Unassembled WGS sequence"/>
</dbReference>
<dbReference type="SMART" id="SM00968">
    <property type="entry name" value="SMC_hinge"/>
    <property type="match status" value="1"/>
</dbReference>
<dbReference type="PIRSF" id="PIRSF005719">
    <property type="entry name" value="SMC"/>
    <property type="match status" value="1"/>
</dbReference>
<dbReference type="Pfam" id="PF06470">
    <property type="entry name" value="SMC_hinge"/>
    <property type="match status" value="1"/>
</dbReference>
<keyword evidence="3 7" id="KW-0547">Nucleotide-binding</keyword>
<reference evidence="10" key="1">
    <citation type="journal article" date="2021" name="PeerJ">
        <title>Extensive microbial diversity within the chicken gut microbiome revealed by metagenomics and culture.</title>
        <authorList>
            <person name="Gilroy R."/>
            <person name="Ravi A."/>
            <person name="Getino M."/>
            <person name="Pursley I."/>
            <person name="Horton D.L."/>
            <person name="Alikhan N.F."/>
            <person name="Baker D."/>
            <person name="Gharbi K."/>
            <person name="Hall N."/>
            <person name="Watson M."/>
            <person name="Adriaenssens E.M."/>
            <person name="Foster-Nyarko E."/>
            <person name="Jarju S."/>
            <person name="Secka A."/>
            <person name="Antonio M."/>
            <person name="Oren A."/>
            <person name="Chaudhuri R.R."/>
            <person name="La Ragione R."/>
            <person name="Hildebrand F."/>
            <person name="Pallen M.J."/>
        </authorList>
    </citation>
    <scope>NUCLEOTIDE SEQUENCE</scope>
    <source>
        <strain evidence="10">ChiBcec21-2208</strain>
    </source>
</reference>
<dbReference type="GO" id="GO:0005524">
    <property type="term" value="F:ATP binding"/>
    <property type="evidence" value="ECO:0007669"/>
    <property type="project" value="UniProtKB-UniRule"/>
</dbReference>
<name>A0A921IMV6_9FIRM</name>
<keyword evidence="4 7" id="KW-0067">ATP-binding</keyword>
<protein>
    <recommendedName>
        <fullName evidence="7">Chromosome partition protein Smc</fullName>
    </recommendedName>
</protein>
<dbReference type="AlphaFoldDB" id="A0A921IMV6"/>
<dbReference type="InterPro" id="IPR024704">
    <property type="entry name" value="SMC"/>
</dbReference>
<proteinExistence type="inferred from homology"/>
<evidence type="ECO:0000256" key="7">
    <source>
        <dbReference type="HAMAP-Rule" id="MF_01894"/>
    </source>
</evidence>
<dbReference type="GO" id="GO:0005694">
    <property type="term" value="C:chromosome"/>
    <property type="evidence" value="ECO:0007669"/>
    <property type="project" value="InterPro"/>
</dbReference>
<dbReference type="NCBIfam" id="TIGR02168">
    <property type="entry name" value="SMC_prok_B"/>
    <property type="match status" value="1"/>
</dbReference>
<evidence type="ECO:0000256" key="2">
    <source>
        <dbReference type="ARBA" id="ARBA00022490"/>
    </source>
</evidence>
<dbReference type="Pfam" id="PF02463">
    <property type="entry name" value="SMC_N"/>
    <property type="match status" value="1"/>
</dbReference>
<feature type="binding site" evidence="7">
    <location>
        <begin position="32"/>
        <end position="39"/>
    </location>
    <ligand>
        <name>ATP</name>
        <dbReference type="ChEBI" id="CHEBI:30616"/>
    </ligand>
</feature>
<evidence type="ECO:0000256" key="8">
    <source>
        <dbReference type="SAM" id="MobiDB-lite"/>
    </source>
</evidence>
<feature type="coiled-coil region" evidence="7">
    <location>
        <begin position="168"/>
        <end position="202"/>
    </location>
</feature>
<dbReference type="InterPro" id="IPR027417">
    <property type="entry name" value="P-loop_NTPase"/>
</dbReference>
<comment type="subunit">
    <text evidence="7">Homodimer.</text>
</comment>
<dbReference type="GO" id="GO:0006260">
    <property type="term" value="P:DNA replication"/>
    <property type="evidence" value="ECO:0007669"/>
    <property type="project" value="UniProtKB-UniRule"/>
</dbReference>
<dbReference type="Gene3D" id="3.30.70.1620">
    <property type="match status" value="1"/>
</dbReference>
<comment type="domain">
    <text evidence="7">Contains large globular domains required for ATP hydrolysis at each terminus and a third globular domain forming a flexible hinge near the middle of the molecule. These domains are separated by coiled-coil structures.</text>
</comment>
<feature type="coiled-coil region" evidence="7">
    <location>
        <begin position="831"/>
        <end position="1026"/>
    </location>
</feature>
<dbReference type="Gene3D" id="6.10.140.1720">
    <property type="match status" value="1"/>
</dbReference>
<feature type="coiled-coil region" evidence="7">
    <location>
        <begin position="670"/>
        <end position="802"/>
    </location>
</feature>
<keyword evidence="6 7" id="KW-0238">DNA-binding</keyword>
<organism evidence="10 11">
    <name type="scientific">Subdoligranulum variabile</name>
    <dbReference type="NCBI Taxonomy" id="214851"/>
    <lineage>
        <taxon>Bacteria</taxon>
        <taxon>Bacillati</taxon>
        <taxon>Bacillota</taxon>
        <taxon>Clostridia</taxon>
        <taxon>Eubacteriales</taxon>
        <taxon>Oscillospiraceae</taxon>
        <taxon>Subdoligranulum</taxon>
    </lineage>
</organism>
<evidence type="ECO:0000256" key="5">
    <source>
        <dbReference type="ARBA" id="ARBA00023054"/>
    </source>
</evidence>
<evidence type="ECO:0000256" key="1">
    <source>
        <dbReference type="ARBA" id="ARBA00004496"/>
    </source>
</evidence>
<keyword evidence="2 7" id="KW-0963">Cytoplasm</keyword>
<dbReference type="GO" id="GO:0030261">
    <property type="term" value="P:chromosome condensation"/>
    <property type="evidence" value="ECO:0007669"/>
    <property type="project" value="InterPro"/>
</dbReference>
<dbReference type="Gene3D" id="3.40.50.300">
    <property type="entry name" value="P-loop containing nucleotide triphosphate hydrolases"/>
    <property type="match status" value="2"/>
</dbReference>
<dbReference type="SUPFAM" id="SSF144284">
    <property type="entry name" value="Sec2 N-terminal region"/>
    <property type="match status" value="1"/>
</dbReference>